<evidence type="ECO:0000256" key="2">
    <source>
        <dbReference type="ARBA" id="ARBA00022729"/>
    </source>
</evidence>
<feature type="chain" id="PRO_5007889577" evidence="5">
    <location>
        <begin position="22"/>
        <end position="288"/>
    </location>
</feature>
<dbReference type="SUPFAM" id="SSF56399">
    <property type="entry name" value="ADP-ribosylation"/>
    <property type="match status" value="1"/>
</dbReference>
<keyword evidence="1" id="KW-0800">Toxin</keyword>
<evidence type="ECO:0000256" key="4">
    <source>
        <dbReference type="ARBA" id="ARBA00023157"/>
    </source>
</evidence>
<sequence>MRYSWHWTAAALAFAAVSVQGAALPAVPGETSPLRSARPDDDYSALNGHIYGRQQPLPTVVYRGSGISPESIKERGGFIPQLRDDTEPISNATFGLRLHHLGKNRTLYTSTTRDLAMGVSFALQNERESAWVYRIHSTPNMIDLNDSGFEIRYEKEKEFSALGGVRYDQIEAWVEVTYNGLRKAGMKSGNVDKLFNVELIDFELPAFNFTTNPDYNHKYDNLVASPGQPQLAGDSANLAKYKEKSLEGYAIEFMENNGKPVGWDGKFPLSVLKTDAPPEPTTPKERET</sequence>
<evidence type="ECO:0000256" key="3">
    <source>
        <dbReference type="ARBA" id="ARBA00023026"/>
    </source>
</evidence>
<dbReference type="GO" id="GO:0090729">
    <property type="term" value="F:toxin activity"/>
    <property type="evidence" value="ECO:0007669"/>
    <property type="project" value="UniProtKB-KW"/>
</dbReference>
<dbReference type="InterPro" id="IPR001144">
    <property type="entry name" value="Enterotoxin_A"/>
</dbReference>
<dbReference type="OrthoDB" id="4867205at2759"/>
<protein>
    <submittedName>
        <fullName evidence="6">Heat Labile Enterotoxin Type Iib</fullName>
    </submittedName>
</protein>
<dbReference type="EMBL" id="AZHA01000001">
    <property type="protein sequence ID" value="OAA52271.1"/>
    <property type="molecule type" value="Genomic_DNA"/>
</dbReference>
<dbReference type="Pfam" id="PF01375">
    <property type="entry name" value="Enterotoxin_a"/>
    <property type="match status" value="1"/>
</dbReference>
<comment type="caution">
    <text evidence="6">The sequence shown here is derived from an EMBL/GenBank/DDBJ whole genome shotgun (WGS) entry which is preliminary data.</text>
</comment>
<name>A0A167KVZ3_9HYPO</name>
<dbReference type="AlphaFoldDB" id="A0A167KVZ3"/>
<keyword evidence="3" id="KW-0843">Virulence</keyword>
<feature type="signal peptide" evidence="5">
    <location>
        <begin position="1"/>
        <end position="21"/>
    </location>
</feature>
<dbReference type="Gene3D" id="3.90.210.10">
    <property type="entry name" value="Heat-Labile Enterotoxin, subunit A"/>
    <property type="match status" value="1"/>
</dbReference>
<evidence type="ECO:0000313" key="7">
    <source>
        <dbReference type="Proteomes" id="UP000076863"/>
    </source>
</evidence>
<accession>A0A167KVZ3</accession>
<organism evidence="6 7">
    <name type="scientific">Beauveria brongniartii RCEF 3172</name>
    <dbReference type="NCBI Taxonomy" id="1081107"/>
    <lineage>
        <taxon>Eukaryota</taxon>
        <taxon>Fungi</taxon>
        <taxon>Dikarya</taxon>
        <taxon>Ascomycota</taxon>
        <taxon>Pezizomycotina</taxon>
        <taxon>Sordariomycetes</taxon>
        <taxon>Hypocreomycetidae</taxon>
        <taxon>Hypocreales</taxon>
        <taxon>Cordycipitaceae</taxon>
        <taxon>Beauveria</taxon>
        <taxon>Beauveria brongniartii</taxon>
    </lineage>
</organism>
<reference evidence="6 7" key="1">
    <citation type="journal article" date="2016" name="Genome Biol. Evol.">
        <title>Divergent and convergent evolution of fungal pathogenicity.</title>
        <authorList>
            <person name="Shang Y."/>
            <person name="Xiao G."/>
            <person name="Zheng P."/>
            <person name="Cen K."/>
            <person name="Zhan S."/>
            <person name="Wang C."/>
        </authorList>
    </citation>
    <scope>NUCLEOTIDE SEQUENCE [LARGE SCALE GENOMIC DNA]</scope>
    <source>
        <strain evidence="6 7">RCEF 3172</strain>
    </source>
</reference>
<proteinExistence type="predicted"/>
<evidence type="ECO:0000256" key="5">
    <source>
        <dbReference type="SAM" id="SignalP"/>
    </source>
</evidence>
<dbReference type="Proteomes" id="UP000076863">
    <property type="component" value="Unassembled WGS sequence"/>
</dbReference>
<evidence type="ECO:0000256" key="1">
    <source>
        <dbReference type="ARBA" id="ARBA00022656"/>
    </source>
</evidence>
<evidence type="ECO:0000313" key="6">
    <source>
        <dbReference type="EMBL" id="OAA52271.1"/>
    </source>
</evidence>
<keyword evidence="4" id="KW-1015">Disulfide bond</keyword>
<gene>
    <name evidence="6" type="ORF">BBO_00112</name>
</gene>
<keyword evidence="7" id="KW-1185">Reference proteome</keyword>
<keyword evidence="2 5" id="KW-0732">Signal</keyword>